<sequence>MVSCEGLDDGRLFRLLKTRYHGCDSNPLLEILAIKESMMTEEILDILASKKHILEDAEVKEMLEIYDDCIRNSDGMPYKRAKLSTKSYSEFQKKFTDLVNNV</sequence>
<evidence type="ECO:0000313" key="1">
    <source>
        <dbReference type="EMBL" id="KAG8181910.1"/>
    </source>
</evidence>
<dbReference type="Proteomes" id="UP000827092">
    <property type="component" value="Unassembled WGS sequence"/>
</dbReference>
<dbReference type="AlphaFoldDB" id="A0AAV6UEF0"/>
<accession>A0AAV6UEF0</accession>
<gene>
    <name evidence="1" type="ORF">JTE90_007790</name>
</gene>
<comment type="caution">
    <text evidence="1">The sequence shown here is derived from an EMBL/GenBank/DDBJ whole genome shotgun (WGS) entry which is preliminary data.</text>
</comment>
<organism evidence="1 2">
    <name type="scientific">Oedothorax gibbosus</name>
    <dbReference type="NCBI Taxonomy" id="931172"/>
    <lineage>
        <taxon>Eukaryota</taxon>
        <taxon>Metazoa</taxon>
        <taxon>Ecdysozoa</taxon>
        <taxon>Arthropoda</taxon>
        <taxon>Chelicerata</taxon>
        <taxon>Arachnida</taxon>
        <taxon>Araneae</taxon>
        <taxon>Araneomorphae</taxon>
        <taxon>Entelegynae</taxon>
        <taxon>Araneoidea</taxon>
        <taxon>Linyphiidae</taxon>
        <taxon>Erigoninae</taxon>
        <taxon>Oedothorax</taxon>
    </lineage>
</organism>
<proteinExistence type="predicted"/>
<evidence type="ECO:0000313" key="2">
    <source>
        <dbReference type="Proteomes" id="UP000827092"/>
    </source>
</evidence>
<name>A0AAV6UEF0_9ARAC</name>
<dbReference type="EMBL" id="JAFNEN010000489">
    <property type="protein sequence ID" value="KAG8181910.1"/>
    <property type="molecule type" value="Genomic_DNA"/>
</dbReference>
<keyword evidence="2" id="KW-1185">Reference proteome</keyword>
<protein>
    <submittedName>
        <fullName evidence="1">Uncharacterized protein</fullName>
    </submittedName>
</protein>
<reference evidence="1 2" key="1">
    <citation type="journal article" date="2022" name="Nat. Ecol. Evol.">
        <title>A masculinizing supergene underlies an exaggerated male reproductive morph in a spider.</title>
        <authorList>
            <person name="Hendrickx F."/>
            <person name="De Corte Z."/>
            <person name="Sonet G."/>
            <person name="Van Belleghem S.M."/>
            <person name="Kostlbacher S."/>
            <person name="Vangestel C."/>
        </authorList>
    </citation>
    <scope>NUCLEOTIDE SEQUENCE [LARGE SCALE GENOMIC DNA]</scope>
    <source>
        <strain evidence="1">W744_W776</strain>
    </source>
</reference>